<dbReference type="EMBL" id="CAJOBI010000497">
    <property type="protein sequence ID" value="CAF3827205.1"/>
    <property type="molecule type" value="Genomic_DNA"/>
</dbReference>
<comment type="caution">
    <text evidence="2">The sequence shown here is derived from an EMBL/GenBank/DDBJ whole genome shotgun (WGS) entry which is preliminary data.</text>
</comment>
<sequence length="45" mass="4936">MSSPTRSLLSPTASRVTVTQQETIVHSPRSISSRSELELSIHSLQ</sequence>
<feature type="compositionally biased region" description="Polar residues" evidence="1">
    <location>
        <begin position="1"/>
        <end position="24"/>
    </location>
</feature>
<evidence type="ECO:0000313" key="2">
    <source>
        <dbReference type="EMBL" id="CAF3827205.1"/>
    </source>
</evidence>
<organism evidence="2 3">
    <name type="scientific">Rotaria magnacalcarata</name>
    <dbReference type="NCBI Taxonomy" id="392030"/>
    <lineage>
        <taxon>Eukaryota</taxon>
        <taxon>Metazoa</taxon>
        <taxon>Spiralia</taxon>
        <taxon>Gnathifera</taxon>
        <taxon>Rotifera</taxon>
        <taxon>Eurotatoria</taxon>
        <taxon>Bdelloidea</taxon>
        <taxon>Philodinida</taxon>
        <taxon>Philodinidae</taxon>
        <taxon>Rotaria</taxon>
    </lineage>
</organism>
<feature type="compositionally biased region" description="Low complexity" evidence="1">
    <location>
        <begin position="26"/>
        <end position="45"/>
    </location>
</feature>
<protein>
    <submittedName>
        <fullName evidence="2">Uncharacterized protein</fullName>
    </submittedName>
</protein>
<proteinExistence type="predicted"/>
<evidence type="ECO:0000313" key="3">
    <source>
        <dbReference type="Proteomes" id="UP000676336"/>
    </source>
</evidence>
<accession>A0A8S2JXH7</accession>
<name>A0A8S2JXH7_9BILA</name>
<reference evidence="2" key="1">
    <citation type="submission" date="2021-02" db="EMBL/GenBank/DDBJ databases">
        <authorList>
            <person name="Nowell W R."/>
        </authorList>
    </citation>
    <scope>NUCLEOTIDE SEQUENCE</scope>
</reference>
<feature type="non-terminal residue" evidence="2">
    <location>
        <position position="45"/>
    </location>
</feature>
<feature type="region of interest" description="Disordered" evidence="1">
    <location>
        <begin position="1"/>
        <end position="45"/>
    </location>
</feature>
<dbReference type="AlphaFoldDB" id="A0A8S2JXH7"/>
<dbReference type="Proteomes" id="UP000676336">
    <property type="component" value="Unassembled WGS sequence"/>
</dbReference>
<evidence type="ECO:0000256" key="1">
    <source>
        <dbReference type="SAM" id="MobiDB-lite"/>
    </source>
</evidence>
<gene>
    <name evidence="2" type="ORF">SMN809_LOCUS2644</name>
</gene>